<evidence type="ECO:0000313" key="5">
    <source>
        <dbReference type="EMBL" id="MDR5891380.1"/>
    </source>
</evidence>
<dbReference type="Gene3D" id="1.10.10.10">
    <property type="entry name" value="Winged helix-like DNA-binding domain superfamily/Winged helix DNA-binding domain"/>
    <property type="match status" value="1"/>
</dbReference>
<evidence type="ECO:0000256" key="2">
    <source>
        <dbReference type="ARBA" id="ARBA00023125"/>
    </source>
</evidence>
<keyword evidence="2" id="KW-0238">DNA-binding</keyword>
<comment type="caution">
    <text evidence="5">The sequence shown here is derived from an EMBL/GenBank/DDBJ whole genome shotgun (WGS) entry which is preliminary data.</text>
</comment>
<feature type="domain" description="HTH asnC-type" evidence="4">
    <location>
        <begin position="4"/>
        <end position="65"/>
    </location>
</feature>
<keyword evidence="3" id="KW-0804">Transcription</keyword>
<dbReference type="InterPro" id="IPR000485">
    <property type="entry name" value="AsnC-type_HTH_dom"/>
</dbReference>
<dbReference type="PANTHER" id="PTHR30154">
    <property type="entry name" value="LEUCINE-RESPONSIVE REGULATORY PROTEIN"/>
    <property type="match status" value="1"/>
</dbReference>
<evidence type="ECO:0000259" key="4">
    <source>
        <dbReference type="PROSITE" id="PS50956"/>
    </source>
</evidence>
<proteinExistence type="predicted"/>
<dbReference type="PANTHER" id="PTHR30154:SF34">
    <property type="entry name" value="TRANSCRIPTIONAL REGULATOR AZLB"/>
    <property type="match status" value="1"/>
</dbReference>
<evidence type="ECO:0000256" key="3">
    <source>
        <dbReference type="ARBA" id="ARBA00023163"/>
    </source>
</evidence>
<reference evidence="5 6" key="1">
    <citation type="submission" date="2023-04" db="EMBL/GenBank/DDBJ databases">
        <title>A long-awaited taxogenomic arrangement of the family Halomonadaceae.</title>
        <authorList>
            <person name="De La Haba R."/>
            <person name="Chuvochina M."/>
            <person name="Wittouck S."/>
            <person name="Arahal D.R."/>
            <person name="Sanchez-Porro C."/>
            <person name="Hugenholtz P."/>
            <person name="Ventosa A."/>
        </authorList>
    </citation>
    <scope>NUCLEOTIDE SEQUENCE [LARGE SCALE GENOMIC DNA]</scope>
    <source>
        <strain evidence="5 6">DSM 17332</strain>
    </source>
</reference>
<gene>
    <name evidence="5" type="ORF">QC820_01015</name>
</gene>
<dbReference type="SUPFAM" id="SSF54909">
    <property type="entry name" value="Dimeric alpha+beta barrel"/>
    <property type="match status" value="1"/>
</dbReference>
<dbReference type="InterPro" id="IPR011008">
    <property type="entry name" value="Dimeric_a/b-barrel"/>
</dbReference>
<dbReference type="Gene3D" id="3.30.70.920">
    <property type="match status" value="1"/>
</dbReference>
<dbReference type="Pfam" id="PF13412">
    <property type="entry name" value="HTH_24"/>
    <property type="match status" value="1"/>
</dbReference>
<dbReference type="InterPro" id="IPR019888">
    <property type="entry name" value="Tscrpt_reg_AsnC-like"/>
</dbReference>
<evidence type="ECO:0000256" key="1">
    <source>
        <dbReference type="ARBA" id="ARBA00023015"/>
    </source>
</evidence>
<dbReference type="PROSITE" id="PS50956">
    <property type="entry name" value="HTH_ASNC_2"/>
    <property type="match status" value="1"/>
</dbReference>
<keyword evidence="1" id="KW-0805">Transcription regulation</keyword>
<dbReference type="PRINTS" id="PR00033">
    <property type="entry name" value="HTHASNC"/>
</dbReference>
<dbReference type="SMART" id="SM00344">
    <property type="entry name" value="HTH_ASNC"/>
    <property type="match status" value="1"/>
</dbReference>
<dbReference type="InterPro" id="IPR011991">
    <property type="entry name" value="ArsR-like_HTH"/>
</dbReference>
<dbReference type="InterPro" id="IPR036390">
    <property type="entry name" value="WH_DNA-bd_sf"/>
</dbReference>
<dbReference type="SUPFAM" id="SSF46785">
    <property type="entry name" value="Winged helix' DNA-binding domain"/>
    <property type="match status" value="1"/>
</dbReference>
<organism evidence="5 6">
    <name type="scientific">Halomonas mongoliensis</name>
    <dbReference type="NCBI Taxonomy" id="321265"/>
    <lineage>
        <taxon>Bacteria</taxon>
        <taxon>Pseudomonadati</taxon>
        <taxon>Pseudomonadota</taxon>
        <taxon>Gammaproteobacteria</taxon>
        <taxon>Oceanospirillales</taxon>
        <taxon>Halomonadaceae</taxon>
        <taxon>Halomonas</taxon>
    </lineage>
</organism>
<name>A0ABU1GHB4_9GAMM</name>
<evidence type="ECO:0000313" key="6">
    <source>
        <dbReference type="Proteomes" id="UP001252270"/>
    </source>
</evidence>
<dbReference type="EMBL" id="JARWAL010000001">
    <property type="protein sequence ID" value="MDR5891380.1"/>
    <property type="molecule type" value="Genomic_DNA"/>
</dbReference>
<dbReference type="Proteomes" id="UP001252270">
    <property type="component" value="Unassembled WGS sequence"/>
</dbReference>
<protein>
    <submittedName>
        <fullName evidence="5">Lrp/AsnC family transcriptional regulator</fullName>
    </submittedName>
</protein>
<dbReference type="Pfam" id="PF01037">
    <property type="entry name" value="AsnC_trans_reg"/>
    <property type="match status" value="1"/>
</dbReference>
<dbReference type="CDD" id="cd00090">
    <property type="entry name" value="HTH_ARSR"/>
    <property type="match status" value="1"/>
</dbReference>
<dbReference type="RefSeq" id="WP_309635436.1">
    <property type="nucleotide sequence ID" value="NZ_JARWAL010000001.1"/>
</dbReference>
<dbReference type="InterPro" id="IPR019887">
    <property type="entry name" value="Tscrpt_reg_AsnC/Lrp_C"/>
</dbReference>
<keyword evidence="6" id="KW-1185">Reference proteome</keyword>
<accession>A0ABU1GHB4</accession>
<dbReference type="InterPro" id="IPR036388">
    <property type="entry name" value="WH-like_DNA-bd_sf"/>
</dbReference>
<sequence length="155" mass="17036">MASLDRCDQRILYALQRDARLTLATLAEAVNLSPSQCSRRIARLEQSGIIKGHVLRLDPEAMGLKVTALIFLSMDKGRMVSPRNAVGKLLARDEVIDCHAVTGHHDFILKVRVADLAELSHFLSTAVSPLEGIRDIATQVVMNTLKENGPLKVMP</sequence>